<name>A0A1H7JI07_9FLAO</name>
<accession>A0A1H7JI07</accession>
<sequence length="67" mass="8028">MFLKAEFFLHLPNPINPNQPDYFKNRAKTELSKRGIPKAGYRYRLVLKIINFYGKMYSEKIETFLNN</sequence>
<reference evidence="2" key="1">
    <citation type="submission" date="2016-10" db="EMBL/GenBank/DDBJ databases">
        <authorList>
            <person name="Varghese N."/>
            <person name="Submissions S."/>
        </authorList>
    </citation>
    <scope>NUCLEOTIDE SEQUENCE [LARGE SCALE GENOMIC DNA]</scope>
    <source>
        <strain evidence="2">DSM 16471</strain>
    </source>
</reference>
<evidence type="ECO:0000313" key="2">
    <source>
        <dbReference type="Proteomes" id="UP000198990"/>
    </source>
</evidence>
<gene>
    <name evidence="1" type="ORF">SAMN04488008_10256</name>
</gene>
<organism evidence="1 2">
    <name type="scientific">Maribacter orientalis</name>
    <dbReference type="NCBI Taxonomy" id="228957"/>
    <lineage>
        <taxon>Bacteria</taxon>
        <taxon>Pseudomonadati</taxon>
        <taxon>Bacteroidota</taxon>
        <taxon>Flavobacteriia</taxon>
        <taxon>Flavobacteriales</taxon>
        <taxon>Flavobacteriaceae</taxon>
        <taxon>Maribacter</taxon>
    </lineage>
</organism>
<dbReference type="AlphaFoldDB" id="A0A1H7JI07"/>
<protein>
    <submittedName>
        <fullName evidence="1">Uncharacterized protein</fullName>
    </submittedName>
</protein>
<keyword evidence="2" id="KW-1185">Reference proteome</keyword>
<evidence type="ECO:0000313" key="1">
    <source>
        <dbReference type="EMBL" id="SEK73650.1"/>
    </source>
</evidence>
<dbReference type="Proteomes" id="UP000198990">
    <property type="component" value="Unassembled WGS sequence"/>
</dbReference>
<proteinExistence type="predicted"/>
<dbReference type="EMBL" id="FNZN01000002">
    <property type="protein sequence ID" value="SEK73650.1"/>
    <property type="molecule type" value="Genomic_DNA"/>
</dbReference>